<feature type="compositionally biased region" description="Acidic residues" evidence="1">
    <location>
        <begin position="53"/>
        <end position="67"/>
    </location>
</feature>
<proteinExistence type="predicted"/>
<feature type="compositionally biased region" description="Polar residues" evidence="1">
    <location>
        <begin position="1"/>
        <end position="13"/>
    </location>
</feature>
<name>A0A5B7JAN2_PORTR</name>
<organism evidence="2 3">
    <name type="scientific">Portunus trituberculatus</name>
    <name type="common">Swimming crab</name>
    <name type="synonym">Neptunus trituberculatus</name>
    <dbReference type="NCBI Taxonomy" id="210409"/>
    <lineage>
        <taxon>Eukaryota</taxon>
        <taxon>Metazoa</taxon>
        <taxon>Ecdysozoa</taxon>
        <taxon>Arthropoda</taxon>
        <taxon>Crustacea</taxon>
        <taxon>Multicrustacea</taxon>
        <taxon>Malacostraca</taxon>
        <taxon>Eumalacostraca</taxon>
        <taxon>Eucarida</taxon>
        <taxon>Decapoda</taxon>
        <taxon>Pleocyemata</taxon>
        <taxon>Brachyura</taxon>
        <taxon>Eubrachyura</taxon>
        <taxon>Portunoidea</taxon>
        <taxon>Portunidae</taxon>
        <taxon>Portuninae</taxon>
        <taxon>Portunus</taxon>
    </lineage>
</organism>
<dbReference type="EMBL" id="VSRR010082858">
    <property type="protein sequence ID" value="MPC89988.1"/>
    <property type="molecule type" value="Genomic_DNA"/>
</dbReference>
<feature type="region of interest" description="Disordered" evidence="1">
    <location>
        <begin position="1"/>
        <end position="81"/>
    </location>
</feature>
<dbReference type="AlphaFoldDB" id="A0A5B7JAN2"/>
<reference evidence="2 3" key="1">
    <citation type="submission" date="2019-05" db="EMBL/GenBank/DDBJ databases">
        <title>Another draft genome of Portunus trituberculatus and its Hox gene families provides insights of decapod evolution.</title>
        <authorList>
            <person name="Jeong J.-H."/>
            <person name="Song I."/>
            <person name="Kim S."/>
            <person name="Choi T."/>
            <person name="Kim D."/>
            <person name="Ryu S."/>
            <person name="Kim W."/>
        </authorList>
    </citation>
    <scope>NUCLEOTIDE SEQUENCE [LARGE SCALE GENOMIC DNA]</scope>
    <source>
        <tissue evidence="2">Muscle</tissue>
    </source>
</reference>
<evidence type="ECO:0000313" key="3">
    <source>
        <dbReference type="Proteomes" id="UP000324222"/>
    </source>
</evidence>
<evidence type="ECO:0000313" key="2">
    <source>
        <dbReference type="EMBL" id="MPC89988.1"/>
    </source>
</evidence>
<accession>A0A5B7JAN2</accession>
<comment type="caution">
    <text evidence="2">The sequence shown here is derived from an EMBL/GenBank/DDBJ whole genome shotgun (WGS) entry which is preliminary data.</text>
</comment>
<keyword evidence="3" id="KW-1185">Reference proteome</keyword>
<gene>
    <name evidence="2" type="ORF">E2C01_084954</name>
</gene>
<protein>
    <submittedName>
        <fullName evidence="2">Uncharacterized protein</fullName>
    </submittedName>
</protein>
<dbReference type="Proteomes" id="UP000324222">
    <property type="component" value="Unassembled WGS sequence"/>
</dbReference>
<evidence type="ECO:0000256" key="1">
    <source>
        <dbReference type="SAM" id="MobiDB-lite"/>
    </source>
</evidence>
<sequence>MKGCSQSGASGRTNIARRWEKEGVARSQAVKAPNPTTEFTASGFVVEENKAQEEEEEEEEEIEELEEPALLGGAEERSQGV</sequence>